<proteinExistence type="inferred from homology"/>
<dbReference type="GO" id="GO:0016614">
    <property type="term" value="F:oxidoreductase activity, acting on CH-OH group of donors"/>
    <property type="evidence" value="ECO:0007669"/>
    <property type="project" value="InterPro"/>
</dbReference>
<evidence type="ECO:0000259" key="5">
    <source>
        <dbReference type="PROSITE" id="PS00624"/>
    </source>
</evidence>
<dbReference type="Proteomes" id="UP001154114">
    <property type="component" value="Chromosome 10"/>
</dbReference>
<comment type="cofactor">
    <cofactor evidence="1">
        <name>FAD</name>
        <dbReference type="ChEBI" id="CHEBI:57692"/>
    </cofactor>
</comment>
<evidence type="ECO:0000256" key="4">
    <source>
        <dbReference type="ARBA" id="ARBA00022827"/>
    </source>
</evidence>
<dbReference type="EMBL" id="LR824013">
    <property type="protein sequence ID" value="CAH0579131.1"/>
    <property type="molecule type" value="Genomic_DNA"/>
</dbReference>
<feature type="domain" description="Glucose-methanol-choline oxidoreductase N-terminal" evidence="5">
    <location>
        <begin position="180"/>
        <end position="194"/>
    </location>
</feature>
<dbReference type="InterPro" id="IPR007867">
    <property type="entry name" value="GMC_OxRtase_C"/>
</dbReference>
<keyword evidence="4" id="KW-0274">FAD</keyword>
<dbReference type="PIRSF" id="PIRSF000137">
    <property type="entry name" value="Alcohol_oxidase"/>
    <property type="match status" value="1"/>
</dbReference>
<evidence type="ECO:0000256" key="3">
    <source>
        <dbReference type="ARBA" id="ARBA00022630"/>
    </source>
</evidence>
<organism evidence="6 7">
    <name type="scientific">Chrysodeixis includens</name>
    <name type="common">Soybean looper</name>
    <name type="synonym">Pseudoplusia includens</name>
    <dbReference type="NCBI Taxonomy" id="689277"/>
    <lineage>
        <taxon>Eukaryota</taxon>
        <taxon>Metazoa</taxon>
        <taxon>Ecdysozoa</taxon>
        <taxon>Arthropoda</taxon>
        <taxon>Hexapoda</taxon>
        <taxon>Insecta</taxon>
        <taxon>Pterygota</taxon>
        <taxon>Neoptera</taxon>
        <taxon>Endopterygota</taxon>
        <taxon>Lepidoptera</taxon>
        <taxon>Glossata</taxon>
        <taxon>Ditrysia</taxon>
        <taxon>Noctuoidea</taxon>
        <taxon>Noctuidae</taxon>
        <taxon>Plusiinae</taxon>
        <taxon>Chrysodeixis</taxon>
    </lineage>
</organism>
<dbReference type="PANTHER" id="PTHR11552:SF147">
    <property type="entry name" value="CHOLINE DEHYDROGENASE, MITOCHONDRIAL"/>
    <property type="match status" value="1"/>
</dbReference>
<name>A0A9P0BKU9_CHRIL</name>
<dbReference type="Pfam" id="PF00732">
    <property type="entry name" value="GMC_oxred_N"/>
    <property type="match status" value="1"/>
</dbReference>
<dbReference type="SUPFAM" id="SSF54373">
    <property type="entry name" value="FAD-linked reductases, C-terminal domain"/>
    <property type="match status" value="1"/>
</dbReference>
<comment type="similarity">
    <text evidence="2">Belongs to the GMC oxidoreductase family.</text>
</comment>
<accession>A0A9P0BKU9</accession>
<dbReference type="Gene3D" id="3.30.560.10">
    <property type="entry name" value="Glucose Oxidase, domain 3"/>
    <property type="match status" value="1"/>
</dbReference>
<dbReference type="AlphaFoldDB" id="A0A9P0BKU9"/>
<protein>
    <recommendedName>
        <fullName evidence="5">Glucose-methanol-choline oxidoreductase N-terminal domain-containing protein</fullName>
    </recommendedName>
</protein>
<evidence type="ECO:0000313" key="6">
    <source>
        <dbReference type="EMBL" id="CAH0579131.1"/>
    </source>
</evidence>
<dbReference type="PROSITE" id="PS00624">
    <property type="entry name" value="GMC_OXRED_2"/>
    <property type="match status" value="1"/>
</dbReference>
<dbReference type="PANTHER" id="PTHR11552">
    <property type="entry name" value="GLUCOSE-METHANOL-CHOLINE GMC OXIDOREDUCTASE"/>
    <property type="match status" value="1"/>
</dbReference>
<dbReference type="Pfam" id="PF05199">
    <property type="entry name" value="GMC_oxred_C"/>
    <property type="match status" value="1"/>
</dbReference>
<dbReference type="Gene3D" id="3.50.50.60">
    <property type="entry name" value="FAD/NAD(P)-binding domain"/>
    <property type="match status" value="1"/>
</dbReference>
<gene>
    <name evidence="6" type="ORF">CINC_LOCUS944</name>
</gene>
<evidence type="ECO:0000313" key="7">
    <source>
        <dbReference type="Proteomes" id="UP001154114"/>
    </source>
</evidence>
<dbReference type="InterPro" id="IPR012132">
    <property type="entry name" value="GMC_OxRdtase"/>
</dbReference>
<sequence>MLGGCSGINAMIYFRGDKQVFQTWYDGGNKEWSVDQVLKYFKKSQNLQNQDMLNNPTISEQYGHDGPLVINKVNNTFSDIAEKVIDSWNEMGFKRVNDLNLENFMASGTVTSTSADGVRQSTDRAYLTPAAKRPNLKILKKTIATKILIDKNLKAYGVEVEKDGKKMTLTTSREVIVSAGAIESPKLLMLSGIGPEKHLQENDITCLVDSPMVGQNLQDHCLVPILIYGNEPREMTDADIYRSQIDYLAHRKGILSHSDLATDALAVYTTYKNTTYSNMQNILSVLPKNSRTIGELFKSAFNYNESVVESIIELNKDYGTFFILFDLLKPYSSGNISLSSNDPKDKPLIFPNYFNDPRDLDDAAAGIKMATKVLETDYFKSIGAFLGRMNLPECDKFELDSADYWKCISKNMVSTIFHPVRTTQMGPSIDSSVVDSRLRVHGVKNLRVIDAGVMPTTVNGNLNAVTIMVGERGSDLIKEDNKN</sequence>
<dbReference type="GO" id="GO:0050660">
    <property type="term" value="F:flavin adenine dinucleotide binding"/>
    <property type="evidence" value="ECO:0007669"/>
    <property type="project" value="InterPro"/>
</dbReference>
<dbReference type="InterPro" id="IPR000172">
    <property type="entry name" value="GMC_OxRdtase_N"/>
</dbReference>
<dbReference type="OrthoDB" id="269227at2759"/>
<keyword evidence="7" id="KW-1185">Reference proteome</keyword>
<keyword evidence="3" id="KW-0285">Flavoprotein</keyword>
<evidence type="ECO:0000256" key="2">
    <source>
        <dbReference type="ARBA" id="ARBA00010790"/>
    </source>
</evidence>
<dbReference type="SUPFAM" id="SSF51905">
    <property type="entry name" value="FAD/NAD(P)-binding domain"/>
    <property type="match status" value="1"/>
</dbReference>
<evidence type="ECO:0000256" key="1">
    <source>
        <dbReference type="ARBA" id="ARBA00001974"/>
    </source>
</evidence>
<reference evidence="6" key="1">
    <citation type="submission" date="2021-12" db="EMBL/GenBank/DDBJ databases">
        <authorList>
            <person name="King R."/>
        </authorList>
    </citation>
    <scope>NUCLEOTIDE SEQUENCE</scope>
</reference>
<dbReference type="InterPro" id="IPR036188">
    <property type="entry name" value="FAD/NAD-bd_sf"/>
</dbReference>